<reference evidence="4" key="1">
    <citation type="submission" date="2011-02" db="EMBL/GenBank/DDBJ databases">
        <title>The Genome Sequence of Capsaspora owczarzaki ATCC 30864.</title>
        <authorList>
            <person name="Russ C."/>
            <person name="Cuomo C."/>
            <person name="Burger G."/>
            <person name="Gray M.W."/>
            <person name="Holland P.W.H."/>
            <person name="King N."/>
            <person name="Lang F.B.F."/>
            <person name="Roger A.J."/>
            <person name="Ruiz-Trillo I."/>
            <person name="Young S.K."/>
            <person name="Zeng Q."/>
            <person name="Gargeya S."/>
            <person name="Alvarado L."/>
            <person name="Berlin A."/>
            <person name="Chapman S.B."/>
            <person name="Chen Z."/>
            <person name="Freedman E."/>
            <person name="Gellesch M."/>
            <person name="Goldberg J."/>
            <person name="Griggs A."/>
            <person name="Gujja S."/>
            <person name="Heilman E."/>
            <person name="Heiman D."/>
            <person name="Howarth C."/>
            <person name="Mehta T."/>
            <person name="Neiman D."/>
            <person name="Pearson M."/>
            <person name="Roberts A."/>
            <person name="Saif S."/>
            <person name="Shea T."/>
            <person name="Shenoy N."/>
            <person name="Sisk P."/>
            <person name="Stolte C."/>
            <person name="Sykes S."/>
            <person name="White J."/>
            <person name="Yandava C."/>
            <person name="Haas B."/>
            <person name="Nusbaum C."/>
            <person name="Birren B."/>
        </authorList>
    </citation>
    <scope>NUCLEOTIDE SEQUENCE</scope>
    <source>
        <strain evidence="4">ATCC 30864</strain>
    </source>
</reference>
<evidence type="ECO:0000259" key="2">
    <source>
        <dbReference type="PROSITE" id="PS50053"/>
    </source>
</evidence>
<dbReference type="SUPFAM" id="SSF54236">
    <property type="entry name" value="Ubiquitin-like"/>
    <property type="match status" value="1"/>
</dbReference>
<protein>
    <recommendedName>
        <fullName evidence="2">Ubiquitin-like domain-containing protein</fullName>
    </recommendedName>
</protein>
<proteinExistence type="predicted"/>
<dbReference type="Pfam" id="PF00240">
    <property type="entry name" value="ubiquitin"/>
    <property type="match status" value="1"/>
</dbReference>
<dbReference type="STRING" id="595528.A0A0D2WVP8"/>
<dbReference type="OMA" id="IHCDPTE"/>
<dbReference type="PANTHER" id="PTHR47725:SF2">
    <property type="entry name" value="UBIQUITIN-LIKE DOMAIN-CONTAINING PROTEIN"/>
    <property type="match status" value="1"/>
</dbReference>
<dbReference type="InParanoid" id="A0A0D2WVP8"/>
<dbReference type="CDD" id="cd17039">
    <property type="entry name" value="Ubl_ubiquitin_like"/>
    <property type="match status" value="1"/>
</dbReference>
<organism evidence="3 4">
    <name type="scientific">Capsaspora owczarzaki (strain ATCC 30864)</name>
    <dbReference type="NCBI Taxonomy" id="595528"/>
    <lineage>
        <taxon>Eukaryota</taxon>
        <taxon>Filasterea</taxon>
        <taxon>Capsaspora</taxon>
    </lineage>
</organism>
<feature type="region of interest" description="Disordered" evidence="1">
    <location>
        <begin position="78"/>
        <end position="97"/>
    </location>
</feature>
<keyword evidence="4" id="KW-1185">Reference proteome</keyword>
<dbReference type="Proteomes" id="UP000008743">
    <property type="component" value="Unassembled WGS sequence"/>
</dbReference>
<name>A0A0D2WVP8_CAPO3</name>
<evidence type="ECO:0000256" key="1">
    <source>
        <dbReference type="SAM" id="MobiDB-lite"/>
    </source>
</evidence>
<dbReference type="InterPro" id="IPR029071">
    <property type="entry name" value="Ubiquitin-like_domsf"/>
</dbReference>
<dbReference type="SMART" id="SM00213">
    <property type="entry name" value="UBQ"/>
    <property type="match status" value="1"/>
</dbReference>
<accession>A0A0D2WVP8</accession>
<evidence type="ECO:0000313" key="4">
    <source>
        <dbReference type="Proteomes" id="UP000008743"/>
    </source>
</evidence>
<evidence type="ECO:0000313" key="3">
    <source>
        <dbReference type="EMBL" id="KJE96945.1"/>
    </source>
</evidence>
<feature type="domain" description="Ubiquitin-like" evidence="2">
    <location>
        <begin position="1"/>
        <end position="75"/>
    </location>
</feature>
<sequence length="97" mass="11068">MYIRIKRKKLTVFLECSLSDTVGVLKQKLGRIVQMEPANMRLLFDQQVLDDSKTVELNRLANDDQVVLVYKQADGEWEAPDVTPTDTANLDAKLDDE</sequence>
<dbReference type="PhylomeDB" id="A0A0D2WVP8"/>
<dbReference type="eggNOG" id="KOG4495">
    <property type="taxonomic scope" value="Eukaryota"/>
</dbReference>
<dbReference type="PANTHER" id="PTHR47725">
    <property type="entry name" value="OS03G0364000 PROTEIN"/>
    <property type="match status" value="1"/>
</dbReference>
<dbReference type="PROSITE" id="PS50053">
    <property type="entry name" value="UBIQUITIN_2"/>
    <property type="match status" value="1"/>
</dbReference>
<dbReference type="AlphaFoldDB" id="A0A0D2WVP8"/>
<dbReference type="OrthoDB" id="428577at2759"/>
<dbReference type="Gene3D" id="3.10.20.90">
    <property type="entry name" value="Phosphatidylinositol 3-kinase Catalytic Subunit, Chain A, domain 1"/>
    <property type="match status" value="1"/>
</dbReference>
<gene>
    <name evidence="3" type="ORF">CAOG_007189</name>
</gene>
<dbReference type="EMBL" id="KE346372">
    <property type="protein sequence ID" value="KJE96945.1"/>
    <property type="molecule type" value="Genomic_DNA"/>
</dbReference>
<dbReference type="InterPro" id="IPR000626">
    <property type="entry name" value="Ubiquitin-like_dom"/>
</dbReference>